<dbReference type="SUPFAM" id="SSF50129">
    <property type="entry name" value="GroES-like"/>
    <property type="match status" value="1"/>
</dbReference>
<evidence type="ECO:0000256" key="3">
    <source>
        <dbReference type="HAMAP-Rule" id="MF_00580"/>
    </source>
</evidence>
<sequence>MKKNRIKLQPLGDRVLIEIDKANEKTSASGIIIPDTVGKERPEQGTVIAVGAGRYDDGQIVPLRVKKGDQVIFTKYGPDEIKIDGEEYLIVSESNILAIIEK</sequence>
<dbReference type="PRINTS" id="PR00297">
    <property type="entry name" value="CHAPERONIN10"/>
</dbReference>
<accession>A0A1G2QD01</accession>
<dbReference type="AlphaFoldDB" id="A0A1G2QD01"/>
<gene>
    <name evidence="3" type="primary">groES</name>
    <name evidence="3" type="synonym">groS</name>
    <name evidence="5" type="ORF">A2571_01655</name>
</gene>
<dbReference type="GO" id="GO:0051082">
    <property type="term" value="F:unfolded protein binding"/>
    <property type="evidence" value="ECO:0007669"/>
    <property type="project" value="TreeGrafter"/>
</dbReference>
<dbReference type="InterPro" id="IPR037124">
    <property type="entry name" value="Chaperonin_GroES_sf"/>
</dbReference>
<comment type="function">
    <text evidence="3 4">Together with the chaperonin GroEL, plays an essential role in assisting protein folding. The GroEL-GroES system forms a nano-cage that allows encapsulation of the non-native substrate proteins and provides a physical environment optimized to promote and accelerate protein folding. GroES binds to the apical surface of the GroEL ring, thereby capping the opening of the GroEL channel.</text>
</comment>
<organism evidence="5 6">
    <name type="scientific">Candidatus Vogelbacteria bacterium RIFOXYD1_FULL_44_32</name>
    <dbReference type="NCBI Taxonomy" id="1802438"/>
    <lineage>
        <taxon>Bacteria</taxon>
        <taxon>Candidatus Vogeliibacteriota</taxon>
    </lineage>
</organism>
<keyword evidence="3" id="KW-0963">Cytoplasm</keyword>
<dbReference type="FunFam" id="2.30.33.40:FF:000001">
    <property type="entry name" value="10 kDa chaperonin"/>
    <property type="match status" value="1"/>
</dbReference>
<dbReference type="GO" id="GO:0051087">
    <property type="term" value="F:protein-folding chaperone binding"/>
    <property type="evidence" value="ECO:0007669"/>
    <property type="project" value="TreeGrafter"/>
</dbReference>
<dbReference type="Gene3D" id="2.30.33.40">
    <property type="entry name" value="GroES chaperonin"/>
    <property type="match status" value="1"/>
</dbReference>
<comment type="caution">
    <text evidence="5">The sequence shown here is derived from an EMBL/GenBank/DDBJ whole genome shotgun (WGS) entry which is preliminary data.</text>
</comment>
<dbReference type="PANTHER" id="PTHR10772:SF63">
    <property type="entry name" value="20 KDA CHAPERONIN, CHLOROPLASTIC"/>
    <property type="match status" value="1"/>
</dbReference>
<keyword evidence="2 3" id="KW-0143">Chaperone</keyword>
<dbReference type="GO" id="GO:0005737">
    <property type="term" value="C:cytoplasm"/>
    <property type="evidence" value="ECO:0007669"/>
    <property type="project" value="UniProtKB-SubCell"/>
</dbReference>
<dbReference type="GO" id="GO:0005524">
    <property type="term" value="F:ATP binding"/>
    <property type="evidence" value="ECO:0007669"/>
    <property type="project" value="InterPro"/>
</dbReference>
<evidence type="ECO:0000313" key="6">
    <source>
        <dbReference type="Proteomes" id="UP000177043"/>
    </source>
</evidence>
<name>A0A1G2QD01_9BACT</name>
<evidence type="ECO:0000256" key="1">
    <source>
        <dbReference type="ARBA" id="ARBA00006975"/>
    </source>
</evidence>
<comment type="subunit">
    <text evidence="3">Heptamer of 7 subunits arranged in a ring. Interacts with the chaperonin GroEL.</text>
</comment>
<reference evidence="5 6" key="1">
    <citation type="journal article" date="2016" name="Nat. Commun.">
        <title>Thousands of microbial genomes shed light on interconnected biogeochemical processes in an aquifer system.</title>
        <authorList>
            <person name="Anantharaman K."/>
            <person name="Brown C.T."/>
            <person name="Hug L.A."/>
            <person name="Sharon I."/>
            <person name="Castelle C.J."/>
            <person name="Probst A.J."/>
            <person name="Thomas B.C."/>
            <person name="Singh A."/>
            <person name="Wilkins M.J."/>
            <person name="Karaoz U."/>
            <person name="Brodie E.L."/>
            <person name="Williams K.H."/>
            <person name="Hubbard S.S."/>
            <person name="Banfield J.F."/>
        </authorList>
    </citation>
    <scope>NUCLEOTIDE SEQUENCE [LARGE SCALE GENOMIC DNA]</scope>
</reference>
<dbReference type="NCBIfam" id="NF001531">
    <property type="entry name" value="PRK00364.2-2"/>
    <property type="match status" value="1"/>
</dbReference>
<dbReference type="HAMAP" id="MF_00580">
    <property type="entry name" value="CH10"/>
    <property type="match status" value="1"/>
</dbReference>
<dbReference type="InterPro" id="IPR011032">
    <property type="entry name" value="GroES-like_sf"/>
</dbReference>
<dbReference type="SMART" id="SM00883">
    <property type="entry name" value="Cpn10"/>
    <property type="match status" value="1"/>
</dbReference>
<dbReference type="GO" id="GO:0044183">
    <property type="term" value="F:protein folding chaperone"/>
    <property type="evidence" value="ECO:0007669"/>
    <property type="project" value="InterPro"/>
</dbReference>
<evidence type="ECO:0000256" key="4">
    <source>
        <dbReference type="RuleBase" id="RU000535"/>
    </source>
</evidence>
<comment type="subcellular location">
    <subcellularLocation>
        <location evidence="3">Cytoplasm</location>
    </subcellularLocation>
</comment>
<evidence type="ECO:0000256" key="2">
    <source>
        <dbReference type="ARBA" id="ARBA00023186"/>
    </source>
</evidence>
<dbReference type="EMBL" id="MHTJ01000003">
    <property type="protein sequence ID" value="OHA58464.1"/>
    <property type="molecule type" value="Genomic_DNA"/>
</dbReference>
<dbReference type="Pfam" id="PF00166">
    <property type="entry name" value="Cpn10"/>
    <property type="match status" value="1"/>
</dbReference>
<dbReference type="CDD" id="cd00320">
    <property type="entry name" value="cpn10"/>
    <property type="match status" value="1"/>
</dbReference>
<dbReference type="GO" id="GO:0046872">
    <property type="term" value="F:metal ion binding"/>
    <property type="evidence" value="ECO:0007669"/>
    <property type="project" value="TreeGrafter"/>
</dbReference>
<dbReference type="STRING" id="1802438.A2571_01655"/>
<dbReference type="Proteomes" id="UP000177043">
    <property type="component" value="Unassembled WGS sequence"/>
</dbReference>
<dbReference type="PANTHER" id="PTHR10772">
    <property type="entry name" value="10 KDA HEAT SHOCK PROTEIN"/>
    <property type="match status" value="1"/>
</dbReference>
<dbReference type="InterPro" id="IPR020818">
    <property type="entry name" value="Chaperonin_GroES"/>
</dbReference>
<protein>
    <recommendedName>
        <fullName evidence="3">Co-chaperonin GroES</fullName>
    </recommendedName>
    <alternativeName>
        <fullName evidence="3">10 kDa chaperonin</fullName>
    </alternativeName>
    <alternativeName>
        <fullName evidence="3">Chaperonin-10</fullName>
        <shortName evidence="3">Cpn10</shortName>
    </alternativeName>
</protein>
<evidence type="ECO:0000313" key="5">
    <source>
        <dbReference type="EMBL" id="OHA58464.1"/>
    </source>
</evidence>
<comment type="similarity">
    <text evidence="1 3 4">Belongs to the GroES chaperonin family.</text>
</comment>
<proteinExistence type="inferred from homology"/>